<dbReference type="Gene3D" id="1.20.120.1870">
    <property type="entry name" value="Fic/DOC protein, Fido domain"/>
    <property type="match status" value="1"/>
</dbReference>
<dbReference type="PANTHER" id="PTHR39426:SF1">
    <property type="entry name" value="HOMOLOGY TO DEATH-ON-CURING PROTEIN OF PHAGE P1"/>
    <property type="match status" value="1"/>
</dbReference>
<feature type="domain" description="Fido" evidence="1">
    <location>
        <begin position="1"/>
        <end position="115"/>
    </location>
</feature>
<evidence type="ECO:0000259" key="1">
    <source>
        <dbReference type="PROSITE" id="PS51459"/>
    </source>
</evidence>
<dbReference type="OrthoDB" id="3049701at2759"/>
<evidence type="ECO:0000313" key="2">
    <source>
        <dbReference type="EMBL" id="OHE93875.1"/>
    </source>
</evidence>
<keyword evidence="3" id="KW-1185">Reference proteome</keyword>
<gene>
    <name evidence="2" type="ORF">CORC01_10774</name>
</gene>
<dbReference type="GO" id="GO:0016301">
    <property type="term" value="F:kinase activity"/>
    <property type="evidence" value="ECO:0007669"/>
    <property type="project" value="InterPro"/>
</dbReference>
<dbReference type="AlphaFoldDB" id="A0A1G4AXN7"/>
<dbReference type="PANTHER" id="PTHR39426">
    <property type="entry name" value="HOMOLOGY TO DEATH-ON-CURING PROTEIN OF PHAGE P1"/>
    <property type="match status" value="1"/>
</dbReference>
<dbReference type="Proteomes" id="UP000176998">
    <property type="component" value="Unassembled WGS sequence"/>
</dbReference>
<dbReference type="PROSITE" id="PS51459">
    <property type="entry name" value="FIDO"/>
    <property type="match status" value="1"/>
</dbReference>
<dbReference type="RefSeq" id="XP_022471039.1">
    <property type="nucleotide sequence ID" value="XM_022622401.1"/>
</dbReference>
<protein>
    <submittedName>
        <fullName evidence="2">DOC family protein</fullName>
    </submittedName>
</protein>
<sequence length="137" mass="15339">MRLYETHVTRVRPTQLPLLESAVSSPQNNKNYHGQNDIFQLAGILAERIILNHAYQDGNKRIALLAADMFLKINGFQLQKTPFGSDNVNDGLKDAHVAIAAKRWTAKNLAEHYRSIAKPVSKISGEIRQYVAGSEQL</sequence>
<dbReference type="InterPro" id="IPR053737">
    <property type="entry name" value="Type_II_TA_Toxin"/>
</dbReference>
<evidence type="ECO:0000313" key="3">
    <source>
        <dbReference type="Proteomes" id="UP000176998"/>
    </source>
</evidence>
<dbReference type="SUPFAM" id="SSF140931">
    <property type="entry name" value="Fic-like"/>
    <property type="match status" value="1"/>
</dbReference>
<dbReference type="NCBIfam" id="TIGR01550">
    <property type="entry name" value="DOC_P1"/>
    <property type="match status" value="1"/>
</dbReference>
<dbReference type="GeneID" id="34563911"/>
<dbReference type="InterPro" id="IPR003812">
    <property type="entry name" value="Fido"/>
</dbReference>
<organism evidence="2 3">
    <name type="scientific">Colletotrichum orchidophilum</name>
    <dbReference type="NCBI Taxonomy" id="1209926"/>
    <lineage>
        <taxon>Eukaryota</taxon>
        <taxon>Fungi</taxon>
        <taxon>Dikarya</taxon>
        <taxon>Ascomycota</taxon>
        <taxon>Pezizomycotina</taxon>
        <taxon>Sordariomycetes</taxon>
        <taxon>Hypocreomycetidae</taxon>
        <taxon>Glomerellales</taxon>
        <taxon>Glomerellaceae</taxon>
        <taxon>Colletotrichum</taxon>
    </lineage>
</organism>
<comment type="caution">
    <text evidence="2">The sequence shown here is derived from an EMBL/GenBank/DDBJ whole genome shotgun (WGS) entry which is preliminary data.</text>
</comment>
<accession>A0A1G4AXN7</accession>
<dbReference type="STRING" id="1209926.A0A1G4AXN7"/>
<dbReference type="EMBL" id="MJBS01000110">
    <property type="protein sequence ID" value="OHE93875.1"/>
    <property type="molecule type" value="Genomic_DNA"/>
</dbReference>
<reference evidence="2 3" key="1">
    <citation type="submission" date="2016-09" db="EMBL/GenBank/DDBJ databases">
        <authorList>
            <person name="Capua I."/>
            <person name="De Benedictis P."/>
            <person name="Joannis T."/>
            <person name="Lombin L.H."/>
            <person name="Cattoli G."/>
        </authorList>
    </citation>
    <scope>NUCLEOTIDE SEQUENCE [LARGE SCALE GENOMIC DNA]</scope>
    <source>
        <strain evidence="2 3">IMI 309357</strain>
    </source>
</reference>
<proteinExistence type="predicted"/>
<name>A0A1G4AXN7_9PEZI</name>
<dbReference type="InterPro" id="IPR036597">
    <property type="entry name" value="Fido-like_dom_sf"/>
</dbReference>
<dbReference type="Pfam" id="PF02661">
    <property type="entry name" value="Fic"/>
    <property type="match status" value="1"/>
</dbReference>
<dbReference type="InterPro" id="IPR006440">
    <property type="entry name" value="Doc"/>
</dbReference>